<accession>A0ABU1B0U5</accession>
<keyword evidence="1" id="KW-0812">Transmembrane</keyword>
<evidence type="ECO:0000313" key="2">
    <source>
        <dbReference type="EMBL" id="MDQ8208927.1"/>
    </source>
</evidence>
<dbReference type="Proteomes" id="UP001225316">
    <property type="component" value="Unassembled WGS sequence"/>
</dbReference>
<keyword evidence="1" id="KW-1133">Transmembrane helix</keyword>
<evidence type="ECO:0000256" key="1">
    <source>
        <dbReference type="SAM" id="Phobius"/>
    </source>
</evidence>
<name>A0ABU1B0U5_9BACT</name>
<dbReference type="EMBL" id="JARXHW010000045">
    <property type="protein sequence ID" value="MDQ8208927.1"/>
    <property type="molecule type" value="Genomic_DNA"/>
</dbReference>
<reference evidence="2 3" key="1">
    <citation type="submission" date="2023-04" db="EMBL/GenBank/DDBJ databases">
        <title>A novel bacteria isolated from coastal sediment.</title>
        <authorList>
            <person name="Liu X.-J."/>
            <person name="Du Z.-J."/>
        </authorList>
    </citation>
    <scope>NUCLEOTIDE SEQUENCE [LARGE SCALE GENOMIC DNA]</scope>
    <source>
        <strain evidence="2 3">SDUM461003</strain>
    </source>
</reference>
<keyword evidence="3" id="KW-1185">Reference proteome</keyword>
<evidence type="ECO:0000313" key="3">
    <source>
        <dbReference type="Proteomes" id="UP001225316"/>
    </source>
</evidence>
<protein>
    <submittedName>
        <fullName evidence="2">Uncharacterized protein</fullName>
    </submittedName>
</protein>
<proteinExistence type="predicted"/>
<keyword evidence="1" id="KW-0472">Membrane</keyword>
<comment type="caution">
    <text evidence="2">The sequence shown here is derived from an EMBL/GenBank/DDBJ whole genome shotgun (WGS) entry which is preliminary data.</text>
</comment>
<feature type="transmembrane region" description="Helical" evidence="1">
    <location>
        <begin position="20"/>
        <end position="45"/>
    </location>
</feature>
<dbReference type="RefSeq" id="WP_308951658.1">
    <property type="nucleotide sequence ID" value="NZ_JARXHW010000045.1"/>
</dbReference>
<organism evidence="2 3">
    <name type="scientific">Thalassobacterium maritimum</name>
    <dbReference type="NCBI Taxonomy" id="3041265"/>
    <lineage>
        <taxon>Bacteria</taxon>
        <taxon>Pseudomonadati</taxon>
        <taxon>Verrucomicrobiota</taxon>
        <taxon>Opitutia</taxon>
        <taxon>Puniceicoccales</taxon>
        <taxon>Coraliomargaritaceae</taxon>
        <taxon>Thalassobacterium</taxon>
    </lineage>
</organism>
<gene>
    <name evidence="2" type="ORF">QEH52_15475</name>
</gene>
<sequence length="337" mass="37148">MSEFRPSQYFIILGNPIPKWKVYLSVASVFILICGGAGSLFYIMLKNRNLSALAYAAATEVAESPVALKSAAAPQTKAAAIEGRAIDRVQTRNLSVRSLSAGETRSPLRRLLEQHLGVTGFDQVNSYLAEGTVGVDATNEIVLMGRASNLYKYKAKYSDSGAVIEFGFDGSSSWLRGVQSKLSREAAQYYTSLALLEGSMTHLAWSYLSADAAEYGLNSVLELQPEEAWNGRSCAVVLSHGILPIPIYHYIDAETYREVYRRATLTNIEGDTIEVGIVFEAPDQNLHASFPQGYQLYIDGELHDDVTFSKFRLDRVILSSLFDPAADCMFTKLKPRL</sequence>